<evidence type="ECO:0000313" key="3">
    <source>
        <dbReference type="Proteomes" id="UP000887226"/>
    </source>
</evidence>
<proteinExistence type="predicted"/>
<keyword evidence="1" id="KW-1133">Transmembrane helix</keyword>
<protein>
    <submittedName>
        <fullName evidence="2">Uncharacterized protein</fullName>
    </submittedName>
</protein>
<evidence type="ECO:0000256" key="1">
    <source>
        <dbReference type="SAM" id="Phobius"/>
    </source>
</evidence>
<keyword evidence="3" id="KW-1185">Reference proteome</keyword>
<dbReference type="Proteomes" id="UP000887226">
    <property type="component" value="Unassembled WGS sequence"/>
</dbReference>
<keyword evidence="1" id="KW-0472">Membrane</keyword>
<keyword evidence="1" id="KW-0812">Transmembrane</keyword>
<evidence type="ECO:0000313" key="2">
    <source>
        <dbReference type="EMBL" id="KAG9241125.1"/>
    </source>
</evidence>
<reference evidence="2" key="1">
    <citation type="journal article" date="2021" name="IMA Fungus">
        <title>Genomic characterization of three marine fungi, including Emericellopsis atlantica sp. nov. with signatures of a generalist lifestyle and marine biomass degradation.</title>
        <authorList>
            <person name="Hagestad O.C."/>
            <person name="Hou L."/>
            <person name="Andersen J.H."/>
            <person name="Hansen E.H."/>
            <person name="Altermark B."/>
            <person name="Li C."/>
            <person name="Kuhnert E."/>
            <person name="Cox R.J."/>
            <person name="Crous P.W."/>
            <person name="Spatafora J.W."/>
            <person name="Lail K."/>
            <person name="Amirebrahimi M."/>
            <person name="Lipzen A."/>
            <person name="Pangilinan J."/>
            <person name="Andreopoulos W."/>
            <person name="Hayes R.D."/>
            <person name="Ng V."/>
            <person name="Grigoriev I.V."/>
            <person name="Jackson S.A."/>
            <person name="Sutton T.D.S."/>
            <person name="Dobson A.D.W."/>
            <person name="Rama T."/>
        </authorList>
    </citation>
    <scope>NUCLEOTIDE SEQUENCE</scope>
    <source>
        <strain evidence="2">TRa3180A</strain>
    </source>
</reference>
<feature type="transmembrane region" description="Helical" evidence="1">
    <location>
        <begin position="26"/>
        <end position="45"/>
    </location>
</feature>
<gene>
    <name evidence="2" type="ORF">BJ878DRAFT_558874</name>
</gene>
<accession>A0A9P8CC10</accession>
<sequence length="203" mass="22855">MSDGAMLFFNGVILAFKRKKDPQHRIFLSCIILVTLPYFLLPQLLQKEGETRQVAKGRFANWMGLGRTCSRLANELGAGIFLLLPRDIPDETKKLTLEVLSEHDMESRAQAGGSLQDLYEFSDKINYTSFLTDDALSTLYPPSPETPACSVARWQPAGDDTSVLLDTHVYDSPDQSIPYDAEHLEGGKSMERFNEDFFLVEIE</sequence>
<organism evidence="2 3">
    <name type="scientific">Calycina marina</name>
    <dbReference type="NCBI Taxonomy" id="1763456"/>
    <lineage>
        <taxon>Eukaryota</taxon>
        <taxon>Fungi</taxon>
        <taxon>Dikarya</taxon>
        <taxon>Ascomycota</taxon>
        <taxon>Pezizomycotina</taxon>
        <taxon>Leotiomycetes</taxon>
        <taxon>Helotiales</taxon>
        <taxon>Pezizellaceae</taxon>
        <taxon>Calycina</taxon>
    </lineage>
</organism>
<dbReference type="AlphaFoldDB" id="A0A9P8CC10"/>
<dbReference type="OrthoDB" id="3515910at2759"/>
<name>A0A9P8CC10_9HELO</name>
<comment type="caution">
    <text evidence="2">The sequence shown here is derived from an EMBL/GenBank/DDBJ whole genome shotgun (WGS) entry which is preliminary data.</text>
</comment>
<dbReference type="EMBL" id="MU254268">
    <property type="protein sequence ID" value="KAG9241125.1"/>
    <property type="molecule type" value="Genomic_DNA"/>
</dbReference>